<dbReference type="PANTHER" id="PTHR43224">
    <property type="entry name" value="AMIDINOTRANSFERASE"/>
    <property type="match status" value="1"/>
</dbReference>
<organism evidence="2 3">
    <name type="scientific">Angomonas deanei</name>
    <dbReference type="NCBI Taxonomy" id="59799"/>
    <lineage>
        <taxon>Eukaryota</taxon>
        <taxon>Discoba</taxon>
        <taxon>Euglenozoa</taxon>
        <taxon>Kinetoplastea</taxon>
        <taxon>Metakinetoplastina</taxon>
        <taxon>Trypanosomatida</taxon>
        <taxon>Trypanosomatidae</taxon>
        <taxon>Strigomonadinae</taxon>
        <taxon>Angomonas</taxon>
    </lineage>
</organism>
<reference evidence="2 3" key="1">
    <citation type="submission" date="2020-08" db="EMBL/GenBank/DDBJ databases">
        <authorList>
            <person name="Newling K."/>
            <person name="Davey J."/>
            <person name="Forrester S."/>
        </authorList>
    </citation>
    <scope>NUCLEOTIDE SEQUENCE [LARGE SCALE GENOMIC DNA]</scope>
    <source>
        <strain evidence="3">Crithidia deanei Carvalho (ATCC PRA-265)</strain>
    </source>
</reference>
<accession>A0A7G2C552</accession>
<dbReference type="Proteomes" id="UP000515908">
    <property type="component" value="Chromosome 04"/>
</dbReference>
<dbReference type="PANTHER" id="PTHR43224:SF1">
    <property type="entry name" value="AMIDINOTRANSFERASE"/>
    <property type="match status" value="1"/>
</dbReference>
<dbReference type="InterPro" id="IPR014541">
    <property type="entry name" value="Amdntrnsf_FN0238"/>
</dbReference>
<gene>
    <name evidence="2" type="ORF">ADEAN_000230900</name>
</gene>
<feature type="region of interest" description="Disordered" evidence="1">
    <location>
        <begin position="348"/>
        <end position="382"/>
    </location>
</feature>
<keyword evidence="2" id="KW-0808">Transferase</keyword>
<sequence>MSSILFIEPIACALSSKAKCSPLVVSTRVSSTQMDNDKSQLCSLIETAGQLLMANHNIYSHTVRLNHESKAHKRLYEDKGEAAFARSSISFHDFTDEEGNIVRRMVVLYPITPGRQGELSVRQLLAPLEEAAEEEGNALELVDLRGFQETGQYLEGMASVVLSADGRFAYMSLSARSDEEVFDILCEEENFNIPPENRFVFSSEVPLLVKNDYNEIVPDLNKMEALPHTNVLGWVGKGICAWALDNLVFESEEEQERFFRHLETEYEVVLELNEAELRAFAGDAVELACPDGGRILVLSETSKAALTREHLRALEEWYGAENIVTFYGTVVERRFGASLPSCMAVSNTHGPVPPNRRPGAHPLPSQSLRLNRDKNKNKKVTI</sequence>
<evidence type="ECO:0000313" key="3">
    <source>
        <dbReference type="Proteomes" id="UP000515908"/>
    </source>
</evidence>
<name>A0A7G2C552_9TRYP</name>
<dbReference type="GO" id="GO:0016740">
    <property type="term" value="F:transferase activity"/>
    <property type="evidence" value="ECO:0007669"/>
    <property type="project" value="UniProtKB-KW"/>
</dbReference>
<proteinExistence type="predicted"/>
<dbReference type="VEuPathDB" id="TriTrypDB:ADEAN_000230900"/>
<dbReference type="EMBL" id="LR877148">
    <property type="protein sequence ID" value="CAD2214856.1"/>
    <property type="molecule type" value="Genomic_DNA"/>
</dbReference>
<evidence type="ECO:0000256" key="1">
    <source>
        <dbReference type="SAM" id="MobiDB-lite"/>
    </source>
</evidence>
<dbReference type="OrthoDB" id="14321at2759"/>
<keyword evidence="3" id="KW-1185">Reference proteome</keyword>
<protein>
    <submittedName>
        <fullName evidence="2">Amidinotransferase, putative</fullName>
    </submittedName>
</protein>
<dbReference type="AlphaFoldDB" id="A0A7G2C552"/>
<evidence type="ECO:0000313" key="2">
    <source>
        <dbReference type="EMBL" id="CAD2214856.1"/>
    </source>
</evidence>
<dbReference type="Pfam" id="PF19420">
    <property type="entry name" value="DDAH_eukar"/>
    <property type="match status" value="1"/>
</dbReference>